<protein>
    <recommendedName>
        <fullName evidence="4">Suppressor of anucleate metulae protein B</fullName>
    </recommendedName>
</protein>
<dbReference type="Proteomes" id="UP001172102">
    <property type="component" value="Unassembled WGS sequence"/>
</dbReference>
<name>A0AA40A264_9PEZI</name>
<feature type="region of interest" description="Disordered" evidence="1">
    <location>
        <begin position="30"/>
        <end position="56"/>
    </location>
</feature>
<evidence type="ECO:0000313" key="3">
    <source>
        <dbReference type="Proteomes" id="UP001172102"/>
    </source>
</evidence>
<comment type="caution">
    <text evidence="2">The sequence shown here is derived from an EMBL/GenBank/DDBJ whole genome shotgun (WGS) entry which is preliminary data.</text>
</comment>
<reference evidence="2" key="1">
    <citation type="submission" date="2023-06" db="EMBL/GenBank/DDBJ databases">
        <title>Genome-scale phylogeny and comparative genomics of the fungal order Sordariales.</title>
        <authorList>
            <consortium name="Lawrence Berkeley National Laboratory"/>
            <person name="Hensen N."/>
            <person name="Bonometti L."/>
            <person name="Westerberg I."/>
            <person name="Brannstrom I.O."/>
            <person name="Guillou S."/>
            <person name="Cros-Aarteil S."/>
            <person name="Calhoun S."/>
            <person name="Haridas S."/>
            <person name="Kuo A."/>
            <person name="Mondo S."/>
            <person name="Pangilinan J."/>
            <person name="Riley R."/>
            <person name="Labutti K."/>
            <person name="Andreopoulos B."/>
            <person name="Lipzen A."/>
            <person name="Chen C."/>
            <person name="Yanf M."/>
            <person name="Daum C."/>
            <person name="Ng V."/>
            <person name="Clum A."/>
            <person name="Steindorff A."/>
            <person name="Ohm R."/>
            <person name="Martin F."/>
            <person name="Silar P."/>
            <person name="Natvig D."/>
            <person name="Lalanne C."/>
            <person name="Gautier V."/>
            <person name="Ament-Velasquez S.L."/>
            <person name="Kruys A."/>
            <person name="Hutchinson M.I."/>
            <person name="Powell A.J."/>
            <person name="Barry K."/>
            <person name="Miller A.N."/>
            <person name="Grigoriev I.V."/>
            <person name="Debuchy R."/>
            <person name="Gladieux P."/>
            <person name="Thoren M.H."/>
            <person name="Johannesson H."/>
        </authorList>
    </citation>
    <scope>NUCLEOTIDE SEQUENCE</scope>
    <source>
        <strain evidence="2">SMH4607-1</strain>
    </source>
</reference>
<evidence type="ECO:0000313" key="2">
    <source>
        <dbReference type="EMBL" id="KAK0707880.1"/>
    </source>
</evidence>
<evidence type="ECO:0008006" key="4">
    <source>
        <dbReference type="Google" id="ProtNLM"/>
    </source>
</evidence>
<proteinExistence type="predicted"/>
<keyword evidence="3" id="KW-1185">Reference proteome</keyword>
<accession>A0AA40A264</accession>
<organism evidence="2 3">
    <name type="scientific">Lasiosphaeris hirsuta</name>
    <dbReference type="NCBI Taxonomy" id="260670"/>
    <lineage>
        <taxon>Eukaryota</taxon>
        <taxon>Fungi</taxon>
        <taxon>Dikarya</taxon>
        <taxon>Ascomycota</taxon>
        <taxon>Pezizomycotina</taxon>
        <taxon>Sordariomycetes</taxon>
        <taxon>Sordariomycetidae</taxon>
        <taxon>Sordariales</taxon>
        <taxon>Lasiosphaeriaceae</taxon>
        <taxon>Lasiosphaeris</taxon>
    </lineage>
</organism>
<dbReference type="AlphaFoldDB" id="A0AA40A264"/>
<gene>
    <name evidence="2" type="ORF">B0H67DRAFT_324140</name>
</gene>
<sequence length="503" mass="56203">MALRQEPEQDDKSAKAEYFRYLRWATRGRKDDESPLTTGGAGEEEPAGPGFGTATEGPHGKYTALPGLAAILSCASCGNLRSSSCVVACEECTLVDGGDGIRTGSAYYCDSKCQMKHHRVHDEMCKQIRGLSRAAQVFQEAFVHFLQTVHDPTRSITSISQSFWEKGRGDGGIEGRSMVVVRMEPNTLFNLACFGGHVLELVKSPKQITPFPELQKAPLMVGKSSVVVTSAKSLLEYFVRPACKSMQRVAIIPKNVFRAAQLIDDEGASHFNTLTPHEVIRVTLECGRQYALDPAGAEFGCEEHITGWEAFVEHRVALVVEERTLEPGKPWSRMAINNMIKDRLRSGPKDGEPRTEMALVRCFVADLAVPTIERHLSMAEFPDAMYDDGWIGILESDNIRGKLFESHVIHIRDLVGRLLLEKAADFERDNSLRFFFDTERQEVRVAIDPELSRKLTRVWMDRDEVRRLAGEHVQLRKAWGIGWNKVFGIREDGVLEAGNVLVL</sequence>
<dbReference type="Gene3D" id="6.10.140.2220">
    <property type="match status" value="1"/>
</dbReference>
<dbReference type="EMBL" id="JAUKUA010000006">
    <property type="protein sequence ID" value="KAK0707880.1"/>
    <property type="molecule type" value="Genomic_DNA"/>
</dbReference>
<evidence type="ECO:0000256" key="1">
    <source>
        <dbReference type="SAM" id="MobiDB-lite"/>
    </source>
</evidence>